<dbReference type="InterPro" id="IPR001579">
    <property type="entry name" value="Glyco_hydro_18_chit_AS"/>
</dbReference>
<dbReference type="SUPFAM" id="SSF51445">
    <property type="entry name" value="(Trans)glycosidases"/>
    <property type="match status" value="1"/>
</dbReference>
<evidence type="ECO:0000256" key="4">
    <source>
        <dbReference type="ARBA" id="ARBA00023024"/>
    </source>
</evidence>
<evidence type="ECO:0000313" key="10">
    <source>
        <dbReference type="Proteomes" id="UP000824161"/>
    </source>
</evidence>
<dbReference type="SMART" id="SM00636">
    <property type="entry name" value="Glyco_18"/>
    <property type="match status" value="1"/>
</dbReference>
<dbReference type="AlphaFoldDB" id="A0A9D1KT27"/>
<protein>
    <recommendedName>
        <fullName evidence="2">chitinase</fullName>
        <ecNumber evidence="2">3.2.1.14</ecNumber>
    </recommendedName>
</protein>
<sequence length="389" mass="43072">MKHANIILCCLWAAVCITGCRSDEKSAETPRPAVIAYVGGYRGLVDVGAISAEKITHLNYAFVNLVDGRATLSNEATDTVNLRALHRLKDDNPQLKILISIGGWTWSGTFSDAVLTPQGRDLLASSAARIVEDYDLDGVDIDWEYPGFGGLEGNVVRAEDKQNYTRMFAALRARLDSLSQLTGKEYLLTTAVGGFKKFLDYTEMDKAQRYLDFVNLMTYDYYPDTLAVHHTNLYASDLYPEANSGDIAFRAFRQAGVPAEKLVMGISFSSRAFRLKEGSKTGPGDTVVAQTRGGGGFTRIKDSLENRPGYLKGWDQAARAPYLFHPEELLFLTYDDERSVGEKCRYVLENGMGGVMFWEYFSDPKEYLLDAIVAAFDPADSTAVSSPRL</sequence>
<dbReference type="PROSITE" id="PS51910">
    <property type="entry name" value="GH18_2"/>
    <property type="match status" value="1"/>
</dbReference>
<dbReference type="PANTHER" id="PTHR11177:SF317">
    <property type="entry name" value="CHITINASE 12-RELATED"/>
    <property type="match status" value="1"/>
</dbReference>
<dbReference type="GO" id="GO:0006032">
    <property type="term" value="P:chitin catabolic process"/>
    <property type="evidence" value="ECO:0007669"/>
    <property type="project" value="UniProtKB-KW"/>
</dbReference>
<evidence type="ECO:0000313" key="9">
    <source>
        <dbReference type="EMBL" id="HIT97548.1"/>
    </source>
</evidence>
<evidence type="ECO:0000259" key="8">
    <source>
        <dbReference type="PROSITE" id="PS51910"/>
    </source>
</evidence>
<keyword evidence="5 6" id="KW-0326">Glycosidase</keyword>
<dbReference type="PROSITE" id="PS01095">
    <property type="entry name" value="GH18_1"/>
    <property type="match status" value="1"/>
</dbReference>
<evidence type="ECO:0000256" key="1">
    <source>
        <dbReference type="ARBA" id="ARBA00000822"/>
    </source>
</evidence>
<dbReference type="Gene3D" id="3.20.20.80">
    <property type="entry name" value="Glycosidases"/>
    <property type="match status" value="1"/>
</dbReference>
<dbReference type="InterPro" id="IPR001223">
    <property type="entry name" value="Glyco_hydro18_cat"/>
</dbReference>
<dbReference type="GO" id="GO:0008061">
    <property type="term" value="F:chitin binding"/>
    <property type="evidence" value="ECO:0007669"/>
    <property type="project" value="InterPro"/>
</dbReference>
<dbReference type="Gene3D" id="3.10.50.10">
    <property type="match status" value="1"/>
</dbReference>
<comment type="catalytic activity">
    <reaction evidence="1">
        <text>Random endo-hydrolysis of N-acetyl-beta-D-glucosaminide (1-&gt;4)-beta-linkages in chitin and chitodextrins.</text>
        <dbReference type="EC" id="3.2.1.14"/>
    </reaction>
</comment>
<organism evidence="9 10">
    <name type="scientific">Candidatus Merdimorpha stercoravium</name>
    <dbReference type="NCBI Taxonomy" id="2840863"/>
    <lineage>
        <taxon>Bacteria</taxon>
        <taxon>Pseudomonadati</taxon>
        <taxon>Bacteroidota</taxon>
        <taxon>Flavobacteriia</taxon>
        <taxon>Flavobacteriales</taxon>
        <taxon>Candidatus Merdimorpha</taxon>
    </lineage>
</organism>
<dbReference type="PANTHER" id="PTHR11177">
    <property type="entry name" value="CHITINASE"/>
    <property type="match status" value="1"/>
</dbReference>
<dbReference type="InterPro" id="IPR050314">
    <property type="entry name" value="Glycosyl_Hydrlase_18"/>
</dbReference>
<keyword evidence="4" id="KW-0146">Chitin degradation</keyword>
<dbReference type="Pfam" id="PF00704">
    <property type="entry name" value="Glyco_hydro_18"/>
    <property type="match status" value="1"/>
</dbReference>
<accession>A0A9D1KT27</accession>
<reference evidence="9" key="1">
    <citation type="submission" date="2020-10" db="EMBL/GenBank/DDBJ databases">
        <authorList>
            <person name="Gilroy R."/>
        </authorList>
    </citation>
    <scope>NUCLEOTIDE SEQUENCE</scope>
    <source>
        <strain evidence="9">1383</strain>
    </source>
</reference>
<dbReference type="InterPro" id="IPR029070">
    <property type="entry name" value="Chitinase_insertion_sf"/>
</dbReference>
<evidence type="ECO:0000256" key="5">
    <source>
        <dbReference type="ARBA" id="ARBA00023295"/>
    </source>
</evidence>
<evidence type="ECO:0000256" key="3">
    <source>
        <dbReference type="ARBA" id="ARBA00022801"/>
    </source>
</evidence>
<evidence type="ECO:0000256" key="6">
    <source>
        <dbReference type="RuleBase" id="RU000489"/>
    </source>
</evidence>
<dbReference type="GO" id="GO:0008843">
    <property type="term" value="F:endochitinase activity"/>
    <property type="evidence" value="ECO:0007669"/>
    <property type="project" value="UniProtKB-EC"/>
</dbReference>
<dbReference type="GO" id="GO:0005975">
    <property type="term" value="P:carbohydrate metabolic process"/>
    <property type="evidence" value="ECO:0007669"/>
    <property type="project" value="InterPro"/>
</dbReference>
<dbReference type="InterPro" id="IPR011583">
    <property type="entry name" value="Chitinase_II/V-like_cat"/>
</dbReference>
<evidence type="ECO:0000256" key="7">
    <source>
        <dbReference type="RuleBase" id="RU004453"/>
    </source>
</evidence>
<keyword evidence="4" id="KW-0624">Polysaccharide degradation</keyword>
<keyword evidence="3 6" id="KW-0378">Hydrolase</keyword>
<feature type="domain" description="GH18" evidence="8">
    <location>
        <begin position="32"/>
        <end position="379"/>
    </location>
</feature>
<dbReference type="Proteomes" id="UP000824161">
    <property type="component" value="Unassembled WGS sequence"/>
</dbReference>
<dbReference type="EC" id="3.2.1.14" evidence="2"/>
<evidence type="ECO:0000256" key="2">
    <source>
        <dbReference type="ARBA" id="ARBA00012729"/>
    </source>
</evidence>
<keyword evidence="4" id="KW-0119">Carbohydrate metabolism</keyword>
<name>A0A9D1KT27_9FLAO</name>
<proteinExistence type="inferred from homology"/>
<comment type="caution">
    <text evidence="9">The sequence shown here is derived from an EMBL/GenBank/DDBJ whole genome shotgun (WGS) entry which is preliminary data.</text>
</comment>
<reference evidence="9" key="2">
    <citation type="journal article" date="2021" name="PeerJ">
        <title>Extensive microbial diversity within the chicken gut microbiome revealed by metagenomics and culture.</title>
        <authorList>
            <person name="Gilroy R."/>
            <person name="Ravi A."/>
            <person name="Getino M."/>
            <person name="Pursley I."/>
            <person name="Horton D.L."/>
            <person name="Alikhan N.F."/>
            <person name="Baker D."/>
            <person name="Gharbi K."/>
            <person name="Hall N."/>
            <person name="Watson M."/>
            <person name="Adriaenssens E.M."/>
            <person name="Foster-Nyarko E."/>
            <person name="Jarju S."/>
            <person name="Secka A."/>
            <person name="Antonio M."/>
            <person name="Oren A."/>
            <person name="Chaudhuri R.R."/>
            <person name="La Ragione R."/>
            <person name="Hildebrand F."/>
            <person name="Pallen M.J."/>
        </authorList>
    </citation>
    <scope>NUCLEOTIDE SEQUENCE</scope>
    <source>
        <strain evidence="9">1383</strain>
    </source>
</reference>
<dbReference type="InterPro" id="IPR017853">
    <property type="entry name" value="GH"/>
</dbReference>
<gene>
    <name evidence="9" type="ORF">IAC44_01780</name>
</gene>
<comment type="similarity">
    <text evidence="7">Belongs to the glycosyl hydrolase 18 family.</text>
</comment>
<dbReference type="SUPFAM" id="SSF54556">
    <property type="entry name" value="Chitinase insertion domain"/>
    <property type="match status" value="1"/>
</dbReference>
<dbReference type="CDD" id="cd06548">
    <property type="entry name" value="GH18_chitinase"/>
    <property type="match status" value="1"/>
</dbReference>
<dbReference type="EMBL" id="DVLY01000043">
    <property type="protein sequence ID" value="HIT97548.1"/>
    <property type="molecule type" value="Genomic_DNA"/>
</dbReference>